<dbReference type="InterPro" id="IPR017740">
    <property type="entry name" value="TssA-like"/>
</dbReference>
<reference evidence="2 3" key="1">
    <citation type="submission" date="2015-03" db="EMBL/GenBank/DDBJ databases">
        <authorList>
            <person name="Krishnan R."/>
            <person name="Midha S."/>
            <person name="Patil P.B."/>
            <person name="Rameshkumar N."/>
        </authorList>
    </citation>
    <scope>NUCLEOTIDE SEQUENCE [LARGE SCALE GENOMIC DNA]</scope>
    <source>
        <strain evidence="2 3">L1E11</strain>
    </source>
</reference>
<evidence type="ECO:0000313" key="3">
    <source>
        <dbReference type="Proteomes" id="UP000248090"/>
    </source>
</evidence>
<dbReference type="InterPro" id="IPR010657">
    <property type="entry name" value="ImpA_N"/>
</dbReference>
<sequence length="369" mass="40294">MSMLDFDAILAPISSEAPQGQDPRQDVSPASAYYQLKDVRNQARAAERNALIEDEPLQSCAALWRPIVERVPEVLANEGKDLELVAWLIEALARYQGFAGLAEGFTLARQLIEAHWDGLYPLPDEDGQETRVAPLIGLNGYDNEGALLMPISTIALTAGSSSGPFALWEYQQAQELERLDDAKKAQRLKAGAVEMSAITTAARETTAEQFQQLHDQLLAAMAAYQQLVVCMDQAVGSPIPSSRISKRLEECLACVRHLAGDRIKVPKPAVEEVADIALSGDGAEPLPGAVAAAPTGVLQLQQREQAIQTLVQVSEFFRKTEPHSPMSYAIDQVVRWSELSLPELLQELIADQDARKGFFRLTGIPSDNP</sequence>
<protein>
    <submittedName>
        <fullName evidence="2">Type VI secretion protein</fullName>
    </submittedName>
</protein>
<dbReference type="Proteomes" id="UP000248090">
    <property type="component" value="Unassembled WGS sequence"/>
</dbReference>
<evidence type="ECO:0000313" key="2">
    <source>
        <dbReference type="EMBL" id="PXF32186.1"/>
    </source>
</evidence>
<dbReference type="PANTHER" id="PTHR37951">
    <property type="entry name" value="CYTOPLASMIC PROTEIN-RELATED"/>
    <property type="match status" value="1"/>
</dbReference>
<name>A0ABX5LZT0_9GAMM</name>
<evidence type="ECO:0000259" key="1">
    <source>
        <dbReference type="Pfam" id="PF06812"/>
    </source>
</evidence>
<dbReference type="NCBIfam" id="TIGR03363">
    <property type="entry name" value="VI_chp_8"/>
    <property type="match status" value="1"/>
</dbReference>
<proteinExistence type="predicted"/>
<accession>A0ABX5LZT0</accession>
<dbReference type="RefSeq" id="WP_110186429.1">
    <property type="nucleotide sequence ID" value="NZ_CP177354.1"/>
</dbReference>
<dbReference type="Pfam" id="PF06812">
    <property type="entry name" value="ImpA_N"/>
    <property type="match status" value="1"/>
</dbReference>
<keyword evidence="3" id="KW-1185">Reference proteome</keyword>
<organism evidence="2 3">
    <name type="scientific">Pokkaliibacter plantistimulans</name>
    <dbReference type="NCBI Taxonomy" id="1635171"/>
    <lineage>
        <taxon>Bacteria</taxon>
        <taxon>Pseudomonadati</taxon>
        <taxon>Pseudomonadota</taxon>
        <taxon>Gammaproteobacteria</taxon>
        <taxon>Oceanospirillales</taxon>
        <taxon>Balneatrichaceae</taxon>
        <taxon>Pokkaliibacter</taxon>
    </lineage>
</organism>
<gene>
    <name evidence="2" type="ORF">WH50_05490</name>
</gene>
<comment type="caution">
    <text evidence="2">The sequence shown here is derived from an EMBL/GenBank/DDBJ whole genome shotgun (WGS) entry which is preliminary data.</text>
</comment>
<feature type="domain" description="ImpA N-terminal" evidence="1">
    <location>
        <begin position="10"/>
        <end position="139"/>
    </location>
</feature>
<dbReference type="EMBL" id="LAPT01000022">
    <property type="protein sequence ID" value="PXF32186.1"/>
    <property type="molecule type" value="Genomic_DNA"/>
</dbReference>
<dbReference type="PANTHER" id="PTHR37951:SF1">
    <property type="entry name" value="TYPE VI SECRETION SYSTEM COMPONENT TSSA1"/>
    <property type="match status" value="1"/>
</dbReference>